<evidence type="ECO:0000313" key="2">
    <source>
        <dbReference type="Proteomes" id="UP001631969"/>
    </source>
</evidence>
<accession>A0ACC7P4D0</accession>
<proteinExistence type="predicted"/>
<evidence type="ECO:0000313" key="1">
    <source>
        <dbReference type="EMBL" id="MFM9330449.1"/>
    </source>
</evidence>
<name>A0ACC7P4D0_9BACL</name>
<sequence length="274" mass="31165">MASESWWELTPVLEHHYYWHQKEKFLLDSDRYPHWTMFAVTGGKFEYDILGNRGTAKLAELVLCPPETDFGRRVTEILSFHFLAFSFSGPDGTKVTELPGLEGYKLEVADTQRLFNTFGHLRSAAMSPGTWVGPWSDHLLKDLWKQVAFERLQPVSSGYGQEKHRFPDDPVMDVAGRIIQEQACTPLSLAGLAERLELTPVQLTRRYKAVFGLSPSEHVLELRMRHACSLLTGTTFSLDAIAEACGYETGFYLSRIFTKKMGMSPSAYRKAYRI</sequence>
<dbReference type="EMBL" id="JBJURJ010000013">
    <property type="protein sequence ID" value="MFM9330449.1"/>
    <property type="molecule type" value="Genomic_DNA"/>
</dbReference>
<reference evidence="1" key="1">
    <citation type="submission" date="2024-12" db="EMBL/GenBank/DDBJ databases">
        <authorList>
            <person name="Wu N."/>
        </authorList>
    </citation>
    <scope>NUCLEOTIDE SEQUENCE</scope>
    <source>
        <strain evidence="1">P15</strain>
    </source>
</reference>
<organism evidence="1 2">
    <name type="scientific">Paenibacillus mesotrionivorans</name>
    <dbReference type="NCBI Taxonomy" id="3160968"/>
    <lineage>
        <taxon>Bacteria</taxon>
        <taxon>Bacillati</taxon>
        <taxon>Bacillota</taxon>
        <taxon>Bacilli</taxon>
        <taxon>Bacillales</taxon>
        <taxon>Paenibacillaceae</taxon>
        <taxon>Paenibacillus</taxon>
    </lineage>
</organism>
<comment type="caution">
    <text evidence="1">The sequence shown here is derived from an EMBL/GenBank/DDBJ whole genome shotgun (WGS) entry which is preliminary data.</text>
</comment>
<gene>
    <name evidence="1" type="ORF">ACI1P1_19290</name>
</gene>
<dbReference type="Proteomes" id="UP001631969">
    <property type="component" value="Unassembled WGS sequence"/>
</dbReference>
<protein>
    <submittedName>
        <fullName evidence="1">Helix-turn-helix domain-containing protein</fullName>
    </submittedName>
</protein>
<keyword evidence="2" id="KW-1185">Reference proteome</keyword>